<sequence>MYINVQTGAVQGRVAIYKCPPCPLLVRVPCVLWTEWNTDHCRGPLCEVRSCDH</sequence>
<dbReference type="Proteomes" id="UP001162483">
    <property type="component" value="Unassembled WGS sequence"/>
</dbReference>
<accession>A0ABN9G363</accession>
<reference evidence="1" key="1">
    <citation type="submission" date="2023-05" db="EMBL/GenBank/DDBJ databases">
        <authorList>
            <person name="Stuckert A."/>
        </authorList>
    </citation>
    <scope>NUCLEOTIDE SEQUENCE</scope>
</reference>
<evidence type="ECO:0000313" key="2">
    <source>
        <dbReference type="Proteomes" id="UP001162483"/>
    </source>
</evidence>
<organism evidence="1 2">
    <name type="scientific">Staurois parvus</name>
    <dbReference type="NCBI Taxonomy" id="386267"/>
    <lineage>
        <taxon>Eukaryota</taxon>
        <taxon>Metazoa</taxon>
        <taxon>Chordata</taxon>
        <taxon>Craniata</taxon>
        <taxon>Vertebrata</taxon>
        <taxon>Euteleostomi</taxon>
        <taxon>Amphibia</taxon>
        <taxon>Batrachia</taxon>
        <taxon>Anura</taxon>
        <taxon>Neobatrachia</taxon>
        <taxon>Ranoidea</taxon>
        <taxon>Ranidae</taxon>
        <taxon>Staurois</taxon>
    </lineage>
</organism>
<dbReference type="EMBL" id="CATNWA010017643">
    <property type="protein sequence ID" value="CAI9602101.1"/>
    <property type="molecule type" value="Genomic_DNA"/>
</dbReference>
<keyword evidence="2" id="KW-1185">Reference proteome</keyword>
<proteinExistence type="predicted"/>
<comment type="caution">
    <text evidence="1">The sequence shown here is derived from an EMBL/GenBank/DDBJ whole genome shotgun (WGS) entry which is preliminary data.</text>
</comment>
<protein>
    <submittedName>
        <fullName evidence="1">Uncharacterized protein</fullName>
    </submittedName>
</protein>
<name>A0ABN9G363_9NEOB</name>
<evidence type="ECO:0000313" key="1">
    <source>
        <dbReference type="EMBL" id="CAI9602101.1"/>
    </source>
</evidence>
<gene>
    <name evidence="1" type="ORF">SPARVUS_LOCUS13082184</name>
</gene>